<dbReference type="SUPFAM" id="SSF49785">
    <property type="entry name" value="Galactose-binding domain-like"/>
    <property type="match status" value="1"/>
</dbReference>
<dbReference type="RefSeq" id="WP_208664768.1">
    <property type="nucleotide sequence ID" value="NZ_CP041147.1"/>
</dbReference>
<feature type="compositionally biased region" description="Low complexity" evidence="1">
    <location>
        <begin position="109"/>
        <end position="131"/>
    </location>
</feature>
<dbReference type="InterPro" id="IPR008979">
    <property type="entry name" value="Galactose-bd-like_sf"/>
</dbReference>
<gene>
    <name evidence="3" type="ORF">FIV53_02975</name>
</gene>
<dbReference type="AlphaFoldDB" id="A0A4Y6I7Q0"/>
<evidence type="ECO:0000313" key="4">
    <source>
        <dbReference type="Proteomes" id="UP000315201"/>
    </source>
</evidence>
<feature type="compositionally biased region" description="Low complexity" evidence="1">
    <location>
        <begin position="75"/>
        <end position="86"/>
    </location>
</feature>
<sequence length="760" mass="82986">MKKLKLWIPLLSGSLSVLAVSAVAASCGAKKEETKNAPIEKDKTPEASKLTPAPTPKATPTPAPAPKPAPKKENPVQPVQGNPGQQSKPKKSANPVNETPKNPKNSENPGQGTPTVETPTTPKPGTGQTPPSNKTQTPPAPKTGTEAEKSGSGKTSTTTPGNDTHNETTSSTRTTTAPKTAEENSGTAPKTGGETTNPVEKEKAPATAINNNEVEAAKQALKTLLDAKTTEVAKYNDAKYADIKTTLEAAYAAAEGKKDSTSKEELTNAKTALETAVQKASSDKTAKDIDEAKKALKTVLDKKTEELAKYTIADAKYSLDAVKTKLEQAFTAGQTAHDKQQTTVDELNSAKTTLESVITEANSSKTELVNLYNETRTAILSRFNKMFEYKAHQGINLELFDKYNQASVDFYNEGNKLNKDKLQSIKTKIDEALKIASDAKASANVISTEIKLTKNIPYSVINEVSSNNSADYAIDGNIDLSIPFYGANGGTGAVGKSAEVLFKFTVPTTIKSVRLHQYQAGNKVEAIYKLAVHGLTHDNRWEQIGTIETTDQTDEKLRTIENVTVTIPEDKKNTKYKIVTLKSVENTSKWWGIRDVEILNGEGTKLYFQDPVVVSSAIYPIYYLDEKRLIYKDPAPEGKTYKKENLLDNNIDTFNTYKHGANNQNKSLKGDSLYFDFLKPMNVHSIKLIQDAVLKVTDITVTLTAEDNSTVTKKLSDLNTEAMFNLSTEEVKKKYKRMKIENSQEGNSTSFWQINEIEIL</sequence>
<dbReference type="EMBL" id="CP041147">
    <property type="protein sequence ID" value="QDF65229.1"/>
    <property type="molecule type" value="Genomic_DNA"/>
</dbReference>
<feature type="compositionally biased region" description="Polar residues" evidence="1">
    <location>
        <begin position="183"/>
        <end position="198"/>
    </location>
</feature>
<dbReference type="Proteomes" id="UP000315201">
    <property type="component" value="Chromosome"/>
</dbReference>
<keyword evidence="2" id="KW-0732">Signal</keyword>
<feature type="chain" id="PRO_5021229089" description="F5/8 type C domain-containing protein" evidence="2">
    <location>
        <begin position="25"/>
        <end position="760"/>
    </location>
</feature>
<reference evidence="3 4" key="1">
    <citation type="submission" date="2019-06" db="EMBL/GenBank/DDBJ databases">
        <title>Mycoplasma nasistruthionis sp. nov. str Ms03.</title>
        <authorList>
            <person name="Botes A."/>
        </authorList>
    </citation>
    <scope>NUCLEOTIDE SEQUENCE [LARGE SCALE GENOMIC DNA]</scope>
    <source>
        <strain evidence="3 4">Ms03</strain>
    </source>
</reference>
<evidence type="ECO:0000313" key="3">
    <source>
        <dbReference type="EMBL" id="QDF65229.1"/>
    </source>
</evidence>
<feature type="compositionally biased region" description="Polar residues" evidence="1">
    <location>
        <begin position="94"/>
        <end position="108"/>
    </location>
</feature>
<dbReference type="Gene3D" id="2.60.120.260">
    <property type="entry name" value="Galactose-binding domain-like"/>
    <property type="match status" value="2"/>
</dbReference>
<feature type="signal peptide" evidence="2">
    <location>
        <begin position="1"/>
        <end position="24"/>
    </location>
</feature>
<feature type="region of interest" description="Disordered" evidence="1">
    <location>
        <begin position="26"/>
        <end position="212"/>
    </location>
</feature>
<name>A0A4Y6I7Q0_9MOLU</name>
<feature type="compositionally biased region" description="Basic and acidic residues" evidence="1">
    <location>
        <begin position="29"/>
        <end position="46"/>
    </location>
</feature>
<protein>
    <recommendedName>
        <fullName evidence="5">F5/8 type C domain-containing protein</fullName>
    </recommendedName>
</protein>
<proteinExistence type="predicted"/>
<evidence type="ECO:0008006" key="5">
    <source>
        <dbReference type="Google" id="ProtNLM"/>
    </source>
</evidence>
<evidence type="ECO:0000256" key="1">
    <source>
        <dbReference type="SAM" id="MobiDB-lite"/>
    </source>
</evidence>
<feature type="compositionally biased region" description="Pro residues" evidence="1">
    <location>
        <begin position="53"/>
        <end position="68"/>
    </location>
</feature>
<dbReference type="PROSITE" id="PS51257">
    <property type="entry name" value="PROKAR_LIPOPROTEIN"/>
    <property type="match status" value="1"/>
</dbReference>
<keyword evidence="4" id="KW-1185">Reference proteome</keyword>
<evidence type="ECO:0000256" key="2">
    <source>
        <dbReference type="SAM" id="SignalP"/>
    </source>
</evidence>
<organism evidence="3 4">
    <name type="scientific">Mycoplasma nasistruthionis</name>
    <dbReference type="NCBI Taxonomy" id="353852"/>
    <lineage>
        <taxon>Bacteria</taxon>
        <taxon>Bacillati</taxon>
        <taxon>Mycoplasmatota</taxon>
        <taxon>Mollicutes</taxon>
        <taxon>Mycoplasmataceae</taxon>
        <taxon>Mycoplasma</taxon>
    </lineage>
</organism>
<accession>A0A4Y6I7Q0</accession>